<feature type="repeat" description="TPR" evidence="5">
    <location>
        <begin position="22"/>
        <end position="55"/>
    </location>
</feature>
<evidence type="ECO:0000313" key="7">
    <source>
        <dbReference type="Proteomes" id="UP001220962"/>
    </source>
</evidence>
<evidence type="ECO:0000256" key="3">
    <source>
        <dbReference type="ARBA" id="ARBA00023015"/>
    </source>
</evidence>
<evidence type="ECO:0000256" key="5">
    <source>
        <dbReference type="PROSITE-ProRule" id="PRU00339"/>
    </source>
</evidence>
<dbReference type="Pfam" id="PF13181">
    <property type="entry name" value="TPR_8"/>
    <property type="match status" value="1"/>
</dbReference>
<dbReference type="PROSITE" id="PS50005">
    <property type="entry name" value="TPR"/>
    <property type="match status" value="2"/>
</dbReference>
<dbReference type="InterPro" id="IPR016032">
    <property type="entry name" value="Sig_transdc_resp-reg_C-effctor"/>
</dbReference>
<dbReference type="PANTHER" id="PTHR45586">
    <property type="entry name" value="TPR REPEAT-CONTAINING PROTEIN PA4667"/>
    <property type="match status" value="1"/>
</dbReference>
<proteinExistence type="predicted"/>
<name>A0AAX3MYX9_9BACL</name>
<keyword evidence="3" id="KW-0805">Transcription regulation</keyword>
<evidence type="ECO:0000256" key="2">
    <source>
        <dbReference type="ARBA" id="ARBA00022803"/>
    </source>
</evidence>
<dbReference type="AlphaFoldDB" id="A0AAX3MYX9"/>
<dbReference type="EMBL" id="CP118101">
    <property type="protein sequence ID" value="WDH82840.1"/>
    <property type="molecule type" value="Genomic_DNA"/>
</dbReference>
<dbReference type="InterPro" id="IPR011990">
    <property type="entry name" value="TPR-like_helical_dom_sf"/>
</dbReference>
<dbReference type="SMART" id="SM00028">
    <property type="entry name" value="TPR"/>
    <property type="match status" value="5"/>
</dbReference>
<dbReference type="GO" id="GO:0003677">
    <property type="term" value="F:DNA binding"/>
    <property type="evidence" value="ECO:0007669"/>
    <property type="project" value="InterPro"/>
</dbReference>
<dbReference type="InterPro" id="IPR051012">
    <property type="entry name" value="CellSynth/LPSAsmb/PSIAsmb"/>
</dbReference>
<protein>
    <submittedName>
        <fullName evidence="6">Tetratricopeptide repeat protein</fullName>
    </submittedName>
</protein>
<dbReference type="SUPFAM" id="SSF46894">
    <property type="entry name" value="C-terminal effector domain of the bipartite response regulators"/>
    <property type="match status" value="1"/>
</dbReference>
<dbReference type="InterPro" id="IPR036388">
    <property type="entry name" value="WH-like_DNA-bd_sf"/>
</dbReference>
<keyword evidence="4" id="KW-0804">Transcription</keyword>
<evidence type="ECO:0000256" key="1">
    <source>
        <dbReference type="ARBA" id="ARBA00022737"/>
    </source>
</evidence>
<dbReference type="PANTHER" id="PTHR45586:SF1">
    <property type="entry name" value="LIPOPOLYSACCHARIDE ASSEMBLY PROTEIN B"/>
    <property type="match status" value="1"/>
</dbReference>
<evidence type="ECO:0000256" key="4">
    <source>
        <dbReference type="ARBA" id="ARBA00023163"/>
    </source>
</evidence>
<dbReference type="InterPro" id="IPR019734">
    <property type="entry name" value="TPR_rpt"/>
</dbReference>
<organism evidence="6 7">
    <name type="scientific">Paenibacillus urinalis</name>
    <dbReference type="NCBI Taxonomy" id="521520"/>
    <lineage>
        <taxon>Bacteria</taxon>
        <taxon>Bacillati</taxon>
        <taxon>Bacillota</taxon>
        <taxon>Bacilli</taxon>
        <taxon>Bacillales</taxon>
        <taxon>Paenibacillaceae</taxon>
        <taxon>Paenibacillus</taxon>
    </lineage>
</organism>
<evidence type="ECO:0000313" key="6">
    <source>
        <dbReference type="EMBL" id="WDH82840.1"/>
    </source>
</evidence>
<dbReference type="GO" id="GO:0006355">
    <property type="term" value="P:regulation of DNA-templated transcription"/>
    <property type="evidence" value="ECO:0007669"/>
    <property type="project" value="InterPro"/>
</dbReference>
<dbReference type="Gene3D" id="1.10.10.10">
    <property type="entry name" value="Winged helix-like DNA-binding domain superfamily/Winged helix DNA-binding domain"/>
    <property type="match status" value="1"/>
</dbReference>
<gene>
    <name evidence="6" type="ORF">PUW23_00780</name>
</gene>
<dbReference type="Gene3D" id="1.25.40.10">
    <property type="entry name" value="Tetratricopeptide repeat domain"/>
    <property type="match status" value="2"/>
</dbReference>
<dbReference type="RefSeq" id="WP_047913958.1">
    <property type="nucleotide sequence ID" value="NZ_CP118101.1"/>
</dbReference>
<sequence length="595" mass="68442">MKSKPQRTDSSSNNVIQVHLDASFFFERAVRELDRNHYDKALKYFRKAVEYEPDNPVNHCNMAGILSEMGDYAGSNEVLEHIMKHVDSGMTECYFYMANNYANMEQFESAEEALVTYLEEDEQGHFLEEAEEMMELLSHELKRKPHVKRIKAREGVAEHDYARSLLEEGKFAQAAEMLESIASEHPDFVSARNNLALAYYYMGRFPKAKQTIYDLLEQEPGNLHALCNLAIFYQNEGDTEQVALLLKQLLTLVPFEQEHVFKLGTTMGILGQHEAAYMHFRRLMKSGEAGSDPSLVHYTAVAACNTERYDTAKRLWQMVSQLDPESEVPKFYLDQLHSRREDQSVGPVSYHYHLPFEEQFRLWEKYGSHVPDDIKKDPLIRSSFFWALHHGDDATKANVIRALRIIGDYEVQQALTSFLEEEGESLELKQMALSVLREIGDLNETDMDDGASESLSNSYGQGTPVLTQYRFGRSEQGQESSPVLDDRQQAVVDMALEKMNKRSEHLREGVQHLWADYLMRVSPDMPAIQHTEGWSAALEYLTMKYVSKGTTYSELAQRYGISASTVSRYVKQIDRVCDIQHRIEHIFQALKEKKS</sequence>
<dbReference type="Proteomes" id="UP001220962">
    <property type="component" value="Chromosome"/>
</dbReference>
<dbReference type="Pfam" id="PF14559">
    <property type="entry name" value="TPR_19"/>
    <property type="match status" value="1"/>
</dbReference>
<dbReference type="SUPFAM" id="SSF48452">
    <property type="entry name" value="TPR-like"/>
    <property type="match status" value="2"/>
</dbReference>
<keyword evidence="2 5" id="KW-0802">TPR repeat</keyword>
<accession>A0AAX3MYX9</accession>
<keyword evidence="1" id="KW-0677">Repeat</keyword>
<feature type="repeat" description="TPR" evidence="5">
    <location>
        <begin position="189"/>
        <end position="222"/>
    </location>
</feature>
<reference evidence="6" key="1">
    <citation type="submission" date="2023-02" db="EMBL/GenBank/DDBJ databases">
        <title>Pathogen: clinical or host-associated sample.</title>
        <authorList>
            <person name="Hergert J."/>
            <person name="Casey R."/>
            <person name="Wagner J."/>
            <person name="Young E.L."/>
            <person name="Oakeson K.F."/>
        </authorList>
    </citation>
    <scope>NUCLEOTIDE SEQUENCE</scope>
    <source>
        <strain evidence="6">2022CK-00830</strain>
    </source>
</reference>